<keyword evidence="1" id="KW-1133">Transmembrane helix</keyword>
<feature type="transmembrane region" description="Helical" evidence="1">
    <location>
        <begin position="12"/>
        <end position="31"/>
    </location>
</feature>
<dbReference type="AlphaFoldDB" id="A0A0B1TEA6"/>
<feature type="non-terminal residue" evidence="2">
    <location>
        <position position="37"/>
    </location>
</feature>
<proteinExistence type="predicted"/>
<accession>A0A0B1TEA6</accession>
<evidence type="ECO:0000313" key="2">
    <source>
        <dbReference type="EMBL" id="KHJ94122.1"/>
    </source>
</evidence>
<evidence type="ECO:0000256" key="1">
    <source>
        <dbReference type="SAM" id="Phobius"/>
    </source>
</evidence>
<organism evidence="2 3">
    <name type="scientific">Oesophagostomum dentatum</name>
    <name type="common">Nodular worm</name>
    <dbReference type="NCBI Taxonomy" id="61180"/>
    <lineage>
        <taxon>Eukaryota</taxon>
        <taxon>Metazoa</taxon>
        <taxon>Ecdysozoa</taxon>
        <taxon>Nematoda</taxon>
        <taxon>Chromadorea</taxon>
        <taxon>Rhabditida</taxon>
        <taxon>Rhabditina</taxon>
        <taxon>Rhabditomorpha</taxon>
        <taxon>Strongyloidea</taxon>
        <taxon>Strongylidae</taxon>
        <taxon>Oesophagostomum</taxon>
    </lineage>
</organism>
<name>A0A0B1TEA6_OESDE</name>
<gene>
    <name evidence="2" type="ORF">OESDEN_05954</name>
</gene>
<keyword evidence="1" id="KW-0812">Transmembrane</keyword>
<evidence type="ECO:0000313" key="3">
    <source>
        <dbReference type="Proteomes" id="UP000053660"/>
    </source>
</evidence>
<keyword evidence="3" id="KW-1185">Reference proteome</keyword>
<keyword evidence="1" id="KW-0472">Membrane</keyword>
<dbReference type="EMBL" id="KN550457">
    <property type="protein sequence ID" value="KHJ94122.1"/>
    <property type="molecule type" value="Genomic_DNA"/>
</dbReference>
<reference evidence="2 3" key="1">
    <citation type="submission" date="2014-03" db="EMBL/GenBank/DDBJ databases">
        <title>Draft genome of the hookworm Oesophagostomum dentatum.</title>
        <authorList>
            <person name="Mitreva M."/>
        </authorList>
    </citation>
    <scope>NUCLEOTIDE SEQUENCE [LARGE SCALE GENOMIC DNA]</scope>
    <source>
        <strain evidence="2 3">OD-Hann</strain>
    </source>
</reference>
<dbReference type="Proteomes" id="UP000053660">
    <property type="component" value="Unassembled WGS sequence"/>
</dbReference>
<sequence>MLPSYAKWAMLIARFATGFGAVISALNLLYIKFMVGH</sequence>
<protein>
    <submittedName>
        <fullName evidence="2">Uncharacterized protein</fullName>
    </submittedName>
</protein>